<dbReference type="Proteomes" id="UP000781932">
    <property type="component" value="Unassembled WGS sequence"/>
</dbReference>
<dbReference type="EMBL" id="JAATWM020000011">
    <property type="protein sequence ID" value="KAF9878257.1"/>
    <property type="molecule type" value="Genomic_DNA"/>
</dbReference>
<keyword evidence="3" id="KW-1185">Reference proteome</keyword>
<organism evidence="2 3">
    <name type="scientific">Colletotrichum karsti</name>
    <dbReference type="NCBI Taxonomy" id="1095194"/>
    <lineage>
        <taxon>Eukaryota</taxon>
        <taxon>Fungi</taxon>
        <taxon>Dikarya</taxon>
        <taxon>Ascomycota</taxon>
        <taxon>Pezizomycotina</taxon>
        <taxon>Sordariomycetes</taxon>
        <taxon>Hypocreomycetidae</taxon>
        <taxon>Glomerellales</taxon>
        <taxon>Glomerellaceae</taxon>
        <taxon>Colletotrichum</taxon>
        <taxon>Colletotrichum boninense species complex</taxon>
    </lineage>
</organism>
<gene>
    <name evidence="2" type="ORF">CkaCkLH20_04295</name>
</gene>
<dbReference type="RefSeq" id="XP_038747718.1">
    <property type="nucleotide sequence ID" value="XM_038887014.1"/>
</dbReference>
<evidence type="ECO:0000313" key="2">
    <source>
        <dbReference type="EMBL" id="KAF9878257.1"/>
    </source>
</evidence>
<dbReference type="AlphaFoldDB" id="A0A9P6I9J0"/>
<dbReference type="GeneID" id="62160088"/>
<reference evidence="2" key="1">
    <citation type="submission" date="2020-03" db="EMBL/GenBank/DDBJ databases">
        <authorList>
            <person name="He L."/>
        </authorList>
    </citation>
    <scope>NUCLEOTIDE SEQUENCE</scope>
    <source>
        <strain evidence="2">CkLH20</strain>
    </source>
</reference>
<name>A0A9P6I9J0_9PEZI</name>
<comment type="caution">
    <text evidence="2">The sequence shown here is derived from an EMBL/GenBank/DDBJ whole genome shotgun (WGS) entry which is preliminary data.</text>
</comment>
<evidence type="ECO:0000256" key="1">
    <source>
        <dbReference type="SAM" id="MobiDB-lite"/>
    </source>
</evidence>
<accession>A0A9P6I9J0</accession>
<feature type="region of interest" description="Disordered" evidence="1">
    <location>
        <begin position="1"/>
        <end position="79"/>
    </location>
</feature>
<proteinExistence type="predicted"/>
<sequence length="214" mass="24053">MTSSSDMLRRDLLARHERRDHNSNLEHPEDLSYQDGASRLQSRRPTAQGEDSLSEDDDESTARAQSDASFRQGGLLNQETFTTIPKSRSRAAEFVPNEQQSPLQSFGLNSTWATDPNAFGDDLDFLWDHFDMNSTAIDPSVLNYPMNFPMFPEQGLQRNTGAPFGATQNLCDQRASGPAAEIQVQRRQSRPGNRLLLSFPETIDLGEYPVRNMT</sequence>
<feature type="compositionally biased region" description="Basic and acidic residues" evidence="1">
    <location>
        <begin position="7"/>
        <end position="30"/>
    </location>
</feature>
<feature type="compositionally biased region" description="Polar residues" evidence="1">
    <location>
        <begin position="62"/>
        <end position="79"/>
    </location>
</feature>
<reference evidence="2" key="2">
    <citation type="submission" date="2020-11" db="EMBL/GenBank/DDBJ databases">
        <title>Whole genome sequencing of Colletotrichum sp.</title>
        <authorList>
            <person name="Li H."/>
        </authorList>
    </citation>
    <scope>NUCLEOTIDE SEQUENCE</scope>
    <source>
        <strain evidence="2">CkLH20</strain>
    </source>
</reference>
<evidence type="ECO:0000313" key="3">
    <source>
        <dbReference type="Proteomes" id="UP000781932"/>
    </source>
</evidence>
<protein>
    <submittedName>
        <fullName evidence="2">Uncharacterized protein</fullName>
    </submittedName>
</protein>